<keyword evidence="1" id="KW-0238">DNA-binding</keyword>
<evidence type="ECO:0000259" key="2">
    <source>
        <dbReference type="PROSITE" id="PS50943"/>
    </source>
</evidence>
<name>A0A3E0AX81_9STAP</name>
<organism evidence="3 4">
    <name type="scientific">Jeotgalicoccus halotolerans</name>
    <dbReference type="NCBI Taxonomy" id="157227"/>
    <lineage>
        <taxon>Bacteria</taxon>
        <taxon>Bacillati</taxon>
        <taxon>Bacillota</taxon>
        <taxon>Bacilli</taxon>
        <taxon>Bacillales</taxon>
        <taxon>Staphylococcaceae</taxon>
        <taxon>Jeotgalicoccus</taxon>
    </lineage>
</organism>
<dbReference type="CDD" id="cd00093">
    <property type="entry name" value="HTH_XRE"/>
    <property type="match status" value="1"/>
</dbReference>
<keyword evidence="4" id="KW-1185">Reference proteome</keyword>
<accession>A0A3E0AX81</accession>
<dbReference type="GO" id="GO:0003677">
    <property type="term" value="F:DNA binding"/>
    <property type="evidence" value="ECO:0007669"/>
    <property type="project" value="UniProtKB-KW"/>
</dbReference>
<dbReference type="InterPro" id="IPR001387">
    <property type="entry name" value="Cro/C1-type_HTH"/>
</dbReference>
<comment type="caution">
    <text evidence="3">The sequence shown here is derived from an EMBL/GenBank/DDBJ whole genome shotgun (WGS) entry which is preliminary data.</text>
</comment>
<feature type="domain" description="HTH cro/C1-type" evidence="2">
    <location>
        <begin position="10"/>
        <end position="64"/>
    </location>
</feature>
<dbReference type="EMBL" id="QUMW01000011">
    <property type="protein sequence ID" value="REG24338.1"/>
    <property type="molecule type" value="Genomic_DNA"/>
</dbReference>
<dbReference type="Gene3D" id="1.10.260.40">
    <property type="entry name" value="lambda repressor-like DNA-binding domains"/>
    <property type="match status" value="1"/>
</dbReference>
<dbReference type="RefSeq" id="WP_162842304.1">
    <property type="nucleotide sequence ID" value="NZ_CBCSHX010000003.1"/>
</dbReference>
<evidence type="ECO:0000313" key="3">
    <source>
        <dbReference type="EMBL" id="REG24338.1"/>
    </source>
</evidence>
<dbReference type="Proteomes" id="UP000257076">
    <property type="component" value="Unassembled WGS sequence"/>
</dbReference>
<proteinExistence type="predicted"/>
<dbReference type="InterPro" id="IPR010982">
    <property type="entry name" value="Lambda_DNA-bd_dom_sf"/>
</dbReference>
<dbReference type="PANTHER" id="PTHR46558:SF11">
    <property type="entry name" value="HTH-TYPE TRANSCRIPTIONAL REGULATOR XRE"/>
    <property type="match status" value="1"/>
</dbReference>
<sequence>MNKLNISENILLHRKRIAYTQQNLADFLNISKSAVSKWERGNALPEVNYLGELAVLFDISIDELVDFSPQLTKQQIRMIYTDLSRRFSAENYDDVLNEVKNYAKRYYSCYPFLTSLTGLLVNHVNLTQDKEETIAYIRILIERVLSKSDSLHLKEQMVFFKALLLIKENNHQEVIGLLKESTLPKLPVRTVLAQSYLMNGEMAKAKAAIQIEVYESLIFMMGDLTMLMYFDMHDDIESLIGKGTAIDHAFDLKELHPNTALNFYLTAAMKTTDNKEKSLLYLKEFLTSVKNLSEDYYLHGDEFFSEIDDWIEDFELGKEVPVNKTTAKEQLIAAVEHNEVFKGFKDDIVFKNILHSLKLYLEED</sequence>
<gene>
    <name evidence="3" type="ORF">DFR63_1435</name>
</gene>
<dbReference type="Pfam" id="PF01381">
    <property type="entry name" value="HTH_3"/>
    <property type="match status" value="1"/>
</dbReference>
<dbReference type="SMART" id="SM00530">
    <property type="entry name" value="HTH_XRE"/>
    <property type="match status" value="1"/>
</dbReference>
<dbReference type="PROSITE" id="PS50943">
    <property type="entry name" value="HTH_CROC1"/>
    <property type="match status" value="1"/>
</dbReference>
<evidence type="ECO:0000256" key="1">
    <source>
        <dbReference type="ARBA" id="ARBA00023125"/>
    </source>
</evidence>
<dbReference type="PANTHER" id="PTHR46558">
    <property type="entry name" value="TRACRIPTIONAL REGULATORY PROTEIN-RELATED-RELATED"/>
    <property type="match status" value="1"/>
</dbReference>
<reference evidence="3 4" key="1">
    <citation type="submission" date="2018-08" db="EMBL/GenBank/DDBJ databases">
        <title>Genomic Encyclopedia of Type Strains, Phase IV (KMG-IV): sequencing the most valuable type-strain genomes for metagenomic binning, comparative biology and taxonomic classification.</title>
        <authorList>
            <person name="Goeker M."/>
        </authorList>
    </citation>
    <scope>NUCLEOTIDE SEQUENCE [LARGE SCALE GENOMIC DNA]</scope>
    <source>
        <strain evidence="3 4">DSM 17274</strain>
    </source>
</reference>
<dbReference type="SUPFAM" id="SSF47413">
    <property type="entry name" value="lambda repressor-like DNA-binding domains"/>
    <property type="match status" value="1"/>
</dbReference>
<evidence type="ECO:0000313" key="4">
    <source>
        <dbReference type="Proteomes" id="UP000257076"/>
    </source>
</evidence>
<protein>
    <submittedName>
        <fullName evidence="3">Helix-turn-helix protein</fullName>
    </submittedName>
</protein>
<dbReference type="AlphaFoldDB" id="A0A3E0AX81"/>